<evidence type="ECO:0000313" key="2">
    <source>
        <dbReference type="Ensembl" id="ENSACIP00000012646.1"/>
    </source>
</evidence>
<accession>A0A3Q0RPU0</accession>
<reference evidence="2" key="1">
    <citation type="submission" date="2025-08" db="UniProtKB">
        <authorList>
            <consortium name="Ensembl"/>
        </authorList>
    </citation>
    <scope>IDENTIFICATION</scope>
</reference>
<feature type="region of interest" description="Disordered" evidence="1">
    <location>
        <begin position="1"/>
        <end position="56"/>
    </location>
</feature>
<protein>
    <submittedName>
        <fullName evidence="2">Uncharacterized protein</fullName>
    </submittedName>
</protein>
<dbReference type="Proteomes" id="UP000261340">
    <property type="component" value="Unplaced"/>
</dbReference>
<organism evidence="2 3">
    <name type="scientific">Amphilophus citrinellus</name>
    <name type="common">Midas cichlid</name>
    <name type="synonym">Cichlasoma citrinellum</name>
    <dbReference type="NCBI Taxonomy" id="61819"/>
    <lineage>
        <taxon>Eukaryota</taxon>
        <taxon>Metazoa</taxon>
        <taxon>Chordata</taxon>
        <taxon>Craniata</taxon>
        <taxon>Vertebrata</taxon>
        <taxon>Euteleostomi</taxon>
        <taxon>Actinopterygii</taxon>
        <taxon>Neopterygii</taxon>
        <taxon>Teleostei</taxon>
        <taxon>Neoteleostei</taxon>
        <taxon>Acanthomorphata</taxon>
        <taxon>Ovalentaria</taxon>
        <taxon>Cichlomorphae</taxon>
        <taxon>Cichliformes</taxon>
        <taxon>Cichlidae</taxon>
        <taxon>New World cichlids</taxon>
        <taxon>Cichlasomatinae</taxon>
        <taxon>Heroini</taxon>
        <taxon>Amphilophus</taxon>
    </lineage>
</organism>
<proteinExistence type="predicted"/>
<sequence>KKKKQVSSKKQSNHRESSKPAALSRTASEPERRDDCADGGGHLPRSNTVTTPGRMQTSKETILLRFEITIQKVQTARAAHTRTPLGTSCGYSVIFYHRQIHTHKYCSQFNAKYFKEAGITVCHQIFKPCT</sequence>
<reference evidence="2" key="2">
    <citation type="submission" date="2025-09" db="UniProtKB">
        <authorList>
            <consortium name="Ensembl"/>
        </authorList>
    </citation>
    <scope>IDENTIFICATION</scope>
</reference>
<feature type="compositionally biased region" description="Polar residues" evidence="1">
    <location>
        <begin position="45"/>
        <end position="56"/>
    </location>
</feature>
<dbReference type="AlphaFoldDB" id="A0A3Q0RPU0"/>
<evidence type="ECO:0000313" key="3">
    <source>
        <dbReference type="Proteomes" id="UP000261340"/>
    </source>
</evidence>
<keyword evidence="3" id="KW-1185">Reference proteome</keyword>
<name>A0A3Q0RPU0_AMPCI</name>
<evidence type="ECO:0000256" key="1">
    <source>
        <dbReference type="SAM" id="MobiDB-lite"/>
    </source>
</evidence>
<dbReference type="Ensembl" id="ENSACIT00000013000.1">
    <property type="protein sequence ID" value="ENSACIP00000012646.1"/>
    <property type="gene ID" value="ENSACIG00000009879.1"/>
</dbReference>